<sequence>MTDTPETGSDQEPRRGMSRRALLTGGAAGAGIGAILGLGSAAGFTALRPNPGSAVPSDDGSIRSAGAGGDLPGFGGEALPCHGAHQAGITTPSTAHARYVAYRLRPEVDADGVRRLFRILTEDIEGLASGAAPLADPEPELAARPSRLSVTVGVGAGLVDRVDPSRRPEWLKPLPAFAEDRLDDRYGDGDLLILLQADDPLPLAHAARMIHRDLTGFAEHHWTQQGFRQARGSEADGTTMRNLMGQVDGTVNPHPDEEDFDPLVWIGADGGWMSGGTALVLRRIRMELDTWDQIDRPGREITIGRTLDDGAPLTGGDEHTPIDFEATTPLGLKVIPMAAHARRAHSTDPDERIFRRAVNYDDGTEAGLLFACYQRDPYRQFVPIQQRLDEMDMLNEWVTHTGSAVFAMLPGFAAGETLGASLTG</sequence>
<dbReference type="SUPFAM" id="SSF54909">
    <property type="entry name" value="Dimeric alpha+beta barrel"/>
    <property type="match status" value="1"/>
</dbReference>
<dbReference type="GO" id="GO:0005829">
    <property type="term" value="C:cytosol"/>
    <property type="evidence" value="ECO:0007669"/>
    <property type="project" value="TreeGrafter"/>
</dbReference>
<evidence type="ECO:0000256" key="9">
    <source>
        <dbReference type="SAM" id="MobiDB-lite"/>
    </source>
</evidence>
<feature type="domain" description="Dyp-type peroxidase C-terminal" evidence="12">
    <location>
        <begin position="240"/>
        <end position="411"/>
    </location>
</feature>
<dbReference type="InterPro" id="IPR006314">
    <property type="entry name" value="Dyp_peroxidase"/>
</dbReference>
<dbReference type="InterPro" id="IPR011008">
    <property type="entry name" value="Dimeric_a/b-barrel"/>
</dbReference>
<evidence type="ECO:0000256" key="5">
    <source>
        <dbReference type="ARBA" id="ARBA00022729"/>
    </source>
</evidence>
<evidence type="ECO:0000256" key="7">
    <source>
        <dbReference type="ARBA" id="ARBA00023004"/>
    </source>
</evidence>
<gene>
    <name evidence="13" type="ORF">J4H85_13765</name>
</gene>
<evidence type="ECO:0000313" key="13">
    <source>
        <dbReference type="EMBL" id="MBO2991062.1"/>
    </source>
</evidence>
<evidence type="ECO:0000259" key="11">
    <source>
        <dbReference type="Pfam" id="PF04261"/>
    </source>
</evidence>
<evidence type="ECO:0000256" key="2">
    <source>
        <dbReference type="ARBA" id="ARBA00022559"/>
    </source>
</evidence>
<dbReference type="InterPro" id="IPR048327">
    <property type="entry name" value="Dyp_perox_N"/>
</dbReference>
<keyword evidence="10" id="KW-1133">Transmembrane helix</keyword>
<organism evidence="13 14">
    <name type="scientific">Leucobacter tardus</name>
    <dbReference type="NCBI Taxonomy" id="501483"/>
    <lineage>
        <taxon>Bacteria</taxon>
        <taxon>Bacillati</taxon>
        <taxon>Actinomycetota</taxon>
        <taxon>Actinomycetes</taxon>
        <taxon>Micrococcales</taxon>
        <taxon>Microbacteriaceae</taxon>
        <taxon>Leucobacter</taxon>
    </lineage>
</organism>
<reference evidence="13" key="1">
    <citation type="submission" date="2021-03" db="EMBL/GenBank/DDBJ databases">
        <title>Leucobacter chromiisoli sp. nov., isolated from chromium-containing soil of chemical plant.</title>
        <authorList>
            <person name="Xu Z."/>
        </authorList>
    </citation>
    <scope>NUCLEOTIDE SEQUENCE</scope>
    <source>
        <strain evidence="13">K 70/01</strain>
    </source>
</reference>
<dbReference type="PROSITE" id="PS51404">
    <property type="entry name" value="DYP_PEROXIDASE"/>
    <property type="match status" value="1"/>
</dbReference>
<dbReference type="GO" id="GO:0046872">
    <property type="term" value="F:metal ion binding"/>
    <property type="evidence" value="ECO:0007669"/>
    <property type="project" value="UniProtKB-KW"/>
</dbReference>
<comment type="cofactor">
    <cofactor evidence="1">
        <name>heme b</name>
        <dbReference type="ChEBI" id="CHEBI:60344"/>
    </cofactor>
</comment>
<dbReference type="PANTHER" id="PTHR30521:SF4">
    <property type="entry name" value="DEFERROCHELATASE"/>
    <property type="match status" value="1"/>
</dbReference>
<keyword evidence="7" id="KW-0408">Iron</keyword>
<feature type="region of interest" description="Disordered" evidence="9">
    <location>
        <begin position="52"/>
        <end position="71"/>
    </location>
</feature>
<feature type="compositionally biased region" description="Polar residues" evidence="9">
    <location>
        <begin position="1"/>
        <end position="10"/>
    </location>
</feature>
<evidence type="ECO:0000256" key="6">
    <source>
        <dbReference type="ARBA" id="ARBA00023002"/>
    </source>
</evidence>
<keyword evidence="14" id="KW-1185">Reference proteome</keyword>
<evidence type="ECO:0000256" key="4">
    <source>
        <dbReference type="ARBA" id="ARBA00022723"/>
    </source>
</evidence>
<evidence type="ECO:0000256" key="8">
    <source>
        <dbReference type="ARBA" id="ARBA00025737"/>
    </source>
</evidence>
<evidence type="ECO:0000256" key="3">
    <source>
        <dbReference type="ARBA" id="ARBA00022617"/>
    </source>
</evidence>
<keyword evidence="6" id="KW-0560">Oxidoreductase</keyword>
<dbReference type="Proteomes" id="UP000668403">
    <property type="component" value="Unassembled WGS sequence"/>
</dbReference>
<comment type="caution">
    <text evidence="13">The sequence shown here is derived from an EMBL/GenBank/DDBJ whole genome shotgun (WGS) entry which is preliminary data.</text>
</comment>
<keyword evidence="4" id="KW-0479">Metal-binding</keyword>
<evidence type="ECO:0000313" key="14">
    <source>
        <dbReference type="Proteomes" id="UP000668403"/>
    </source>
</evidence>
<keyword evidence="5" id="KW-0732">Signal</keyword>
<name>A0A939TSG3_9MICO</name>
<feature type="transmembrane region" description="Helical" evidence="10">
    <location>
        <begin position="21"/>
        <end position="47"/>
    </location>
</feature>
<accession>A0A939TSG3</accession>
<dbReference type="GO" id="GO:0004601">
    <property type="term" value="F:peroxidase activity"/>
    <property type="evidence" value="ECO:0007669"/>
    <property type="project" value="UniProtKB-KW"/>
</dbReference>
<keyword evidence="3" id="KW-0349">Heme</keyword>
<dbReference type="RefSeq" id="WP_208240792.1">
    <property type="nucleotide sequence ID" value="NZ_BAAAQU010000001.1"/>
</dbReference>
<evidence type="ECO:0000256" key="1">
    <source>
        <dbReference type="ARBA" id="ARBA00001970"/>
    </source>
</evidence>
<keyword evidence="10" id="KW-0472">Membrane</keyword>
<dbReference type="Pfam" id="PF20628">
    <property type="entry name" value="Dyp_perox_C"/>
    <property type="match status" value="1"/>
</dbReference>
<protein>
    <submittedName>
        <fullName evidence="13">Dyp-type peroxidase</fullName>
    </submittedName>
</protein>
<dbReference type="Pfam" id="PF04261">
    <property type="entry name" value="Dyp_perox_N"/>
    <property type="match status" value="1"/>
</dbReference>
<feature type="domain" description="Dyp-type peroxidase N-terminal" evidence="11">
    <location>
        <begin position="86"/>
        <end position="228"/>
    </location>
</feature>
<dbReference type="PROSITE" id="PS51318">
    <property type="entry name" value="TAT"/>
    <property type="match status" value="1"/>
</dbReference>
<comment type="similarity">
    <text evidence="8">Belongs to the DyP-type peroxidase family.</text>
</comment>
<feature type="region of interest" description="Disordered" evidence="9">
    <location>
        <begin position="1"/>
        <end position="22"/>
    </location>
</feature>
<keyword evidence="10" id="KW-0812">Transmembrane</keyword>
<dbReference type="InterPro" id="IPR048328">
    <property type="entry name" value="Dyp_perox_C"/>
</dbReference>
<dbReference type="NCBIfam" id="TIGR01413">
    <property type="entry name" value="Dyp_perox_fam"/>
    <property type="match status" value="1"/>
</dbReference>
<dbReference type="AlphaFoldDB" id="A0A939TSG3"/>
<evidence type="ECO:0000259" key="12">
    <source>
        <dbReference type="Pfam" id="PF20628"/>
    </source>
</evidence>
<dbReference type="GO" id="GO:0020037">
    <property type="term" value="F:heme binding"/>
    <property type="evidence" value="ECO:0007669"/>
    <property type="project" value="InterPro"/>
</dbReference>
<dbReference type="InterPro" id="IPR006311">
    <property type="entry name" value="TAT_signal"/>
</dbReference>
<dbReference type="PANTHER" id="PTHR30521">
    <property type="entry name" value="DEFERROCHELATASE/PEROXIDASE"/>
    <property type="match status" value="1"/>
</dbReference>
<dbReference type="EMBL" id="JAGFBF010000006">
    <property type="protein sequence ID" value="MBO2991062.1"/>
    <property type="molecule type" value="Genomic_DNA"/>
</dbReference>
<proteinExistence type="inferred from homology"/>
<evidence type="ECO:0000256" key="10">
    <source>
        <dbReference type="SAM" id="Phobius"/>
    </source>
</evidence>
<keyword evidence="2 13" id="KW-0575">Peroxidase</keyword>